<dbReference type="InterPro" id="IPR015947">
    <property type="entry name" value="PUA-like_sf"/>
</dbReference>
<dbReference type="CDD" id="cd02440">
    <property type="entry name" value="AdoMet_MTases"/>
    <property type="match status" value="1"/>
</dbReference>
<sequence length="396" mass="45588">MNKHVIISPEGEKWLDQGQMWMYRNNLVEIEEPAKTGDIVDVVTVENRYLGTGFLNKESHVTVRLYSKDREETFDKAFFKKRIQFAYDFRKTVESKNLSNCRLIFGEADDLPGLTVDRYNDILVTQITSYGLEERKDLIYSSLLEVMKEDGEEITAIYERNDVKAREKEGLSLYKGFYMGQCETETIINENGLLLKVDIENGQKTGYFLDQKSNRVLLREMAHGKNVLDCFTHTGGFALNAAMGNAKSVTAVDVSQVALDEALKNAKLNHLEDKITFVQDDVFDYLDTIKEGQFDIIVLDPPAFTKSRRTVNKAYNGYKRINKVAMVALRHGGYLISCTCSRFMERERYEKMLREAAKEAGVVLKQVSVTQQNHDHPILWTMEETSYLKFYIFQVL</sequence>
<reference evidence="9 10" key="1">
    <citation type="submission" date="2016-10" db="EMBL/GenBank/DDBJ databases">
        <authorList>
            <person name="de Groot N.N."/>
        </authorList>
    </citation>
    <scope>NUCLEOTIDE SEQUENCE [LARGE SCALE GENOMIC DNA]</scope>
    <source>
        <strain evidence="9 10">S3b</strain>
    </source>
</reference>
<evidence type="ECO:0000256" key="5">
    <source>
        <dbReference type="ARBA" id="ARBA00022691"/>
    </source>
</evidence>
<dbReference type="eggNOG" id="COG1092">
    <property type="taxonomic scope" value="Bacteria"/>
</dbReference>
<comment type="subcellular location">
    <subcellularLocation>
        <location evidence="1">Cytoplasm</location>
    </subcellularLocation>
</comment>
<evidence type="ECO:0000256" key="4">
    <source>
        <dbReference type="ARBA" id="ARBA00022679"/>
    </source>
</evidence>
<dbReference type="Proteomes" id="UP000182429">
    <property type="component" value="Unassembled WGS sequence"/>
</dbReference>
<dbReference type="GO" id="GO:0032259">
    <property type="term" value="P:methylation"/>
    <property type="evidence" value="ECO:0007669"/>
    <property type="project" value="UniProtKB-KW"/>
</dbReference>
<dbReference type="OrthoDB" id="9805492at2"/>
<comment type="similarity">
    <text evidence="6">Belongs to the methyltransferase superfamily. RlmI family.</text>
</comment>
<feature type="domain" description="RlmI-like PUA" evidence="8">
    <location>
        <begin position="5"/>
        <end position="68"/>
    </location>
</feature>
<dbReference type="SUPFAM" id="SSF88697">
    <property type="entry name" value="PUA domain-like"/>
    <property type="match status" value="1"/>
</dbReference>
<evidence type="ECO:0000259" key="7">
    <source>
        <dbReference type="Pfam" id="PF10672"/>
    </source>
</evidence>
<dbReference type="InterPro" id="IPR029063">
    <property type="entry name" value="SAM-dependent_MTases_sf"/>
</dbReference>
<dbReference type="InterPro" id="IPR041532">
    <property type="entry name" value="RlmI-like_PUA"/>
</dbReference>
<protein>
    <submittedName>
        <fullName evidence="9">23S rRNA (Cytosine1962-C5)-methyltransferase</fullName>
    </submittedName>
</protein>
<dbReference type="GO" id="GO:0008168">
    <property type="term" value="F:methyltransferase activity"/>
    <property type="evidence" value="ECO:0007669"/>
    <property type="project" value="UniProtKB-KW"/>
</dbReference>
<dbReference type="PANTHER" id="PTHR42873:SF1">
    <property type="entry name" value="S-ADENOSYLMETHIONINE-DEPENDENT METHYLTRANSFERASE DOMAIN-CONTAINING PROTEIN"/>
    <property type="match status" value="1"/>
</dbReference>
<dbReference type="GO" id="GO:0003723">
    <property type="term" value="F:RNA binding"/>
    <property type="evidence" value="ECO:0007669"/>
    <property type="project" value="InterPro"/>
</dbReference>
<evidence type="ECO:0000256" key="6">
    <source>
        <dbReference type="ARBA" id="ARBA00038091"/>
    </source>
</evidence>
<feature type="domain" description="S-adenosylmethionine-dependent methyltransferase" evidence="7">
    <location>
        <begin position="187"/>
        <end position="361"/>
    </location>
</feature>
<dbReference type="Gene3D" id="3.30.750.80">
    <property type="entry name" value="RNA methyltransferase domain (HRMD) like"/>
    <property type="match status" value="1"/>
</dbReference>
<dbReference type="PANTHER" id="PTHR42873">
    <property type="entry name" value="RIBOSOMAL RNA LARGE SUBUNIT METHYLTRANSFERASE"/>
    <property type="match status" value="1"/>
</dbReference>
<dbReference type="EMBL" id="FNNF01000025">
    <property type="protein sequence ID" value="SDW60310.1"/>
    <property type="molecule type" value="Genomic_DNA"/>
</dbReference>
<keyword evidence="4 9" id="KW-0808">Transferase</keyword>
<evidence type="ECO:0000259" key="8">
    <source>
        <dbReference type="Pfam" id="PF17785"/>
    </source>
</evidence>
<dbReference type="CDD" id="cd11572">
    <property type="entry name" value="RlmI_M_like"/>
    <property type="match status" value="1"/>
</dbReference>
<dbReference type="PROSITE" id="PS50890">
    <property type="entry name" value="PUA"/>
    <property type="match status" value="1"/>
</dbReference>
<evidence type="ECO:0000256" key="2">
    <source>
        <dbReference type="ARBA" id="ARBA00022490"/>
    </source>
</evidence>
<keyword evidence="2" id="KW-0963">Cytoplasm</keyword>
<organism evidence="9 10">
    <name type="scientific">Kandleria vitulina</name>
    <dbReference type="NCBI Taxonomy" id="1630"/>
    <lineage>
        <taxon>Bacteria</taxon>
        <taxon>Bacillati</taxon>
        <taxon>Bacillota</taxon>
        <taxon>Erysipelotrichia</taxon>
        <taxon>Erysipelotrichales</taxon>
        <taxon>Coprobacillaceae</taxon>
        <taxon>Kandleria</taxon>
    </lineage>
</organism>
<dbReference type="Gene3D" id="3.40.50.150">
    <property type="entry name" value="Vaccinia Virus protein VP39"/>
    <property type="match status" value="1"/>
</dbReference>
<dbReference type="Pfam" id="PF10672">
    <property type="entry name" value="Methyltrans_SAM"/>
    <property type="match status" value="1"/>
</dbReference>
<dbReference type="SUPFAM" id="SSF53335">
    <property type="entry name" value="S-adenosyl-L-methionine-dependent methyltransferases"/>
    <property type="match status" value="1"/>
</dbReference>
<name>A0A1H2UW28_9FIRM</name>
<gene>
    <name evidence="9" type="ORF">SAMN04487759_12520</name>
</gene>
<keyword evidence="5" id="KW-0949">S-adenosyl-L-methionine</keyword>
<accession>A0A1H2UW28</accession>
<evidence type="ECO:0000256" key="3">
    <source>
        <dbReference type="ARBA" id="ARBA00022603"/>
    </source>
</evidence>
<dbReference type="InterPro" id="IPR036974">
    <property type="entry name" value="PUA_sf"/>
</dbReference>
<evidence type="ECO:0000313" key="10">
    <source>
        <dbReference type="Proteomes" id="UP000182429"/>
    </source>
</evidence>
<dbReference type="RefSeq" id="WP_074686777.1">
    <property type="nucleotide sequence ID" value="NZ_FNNF01000025.1"/>
</dbReference>
<dbReference type="Pfam" id="PF17785">
    <property type="entry name" value="PUA_3"/>
    <property type="match status" value="1"/>
</dbReference>
<proteinExistence type="inferred from homology"/>
<dbReference type="GO" id="GO:0005737">
    <property type="term" value="C:cytoplasm"/>
    <property type="evidence" value="ECO:0007669"/>
    <property type="project" value="UniProtKB-SubCell"/>
</dbReference>
<dbReference type="Gene3D" id="2.30.130.10">
    <property type="entry name" value="PUA domain"/>
    <property type="match status" value="1"/>
</dbReference>
<evidence type="ECO:0000313" key="9">
    <source>
        <dbReference type="EMBL" id="SDW60310.1"/>
    </source>
</evidence>
<dbReference type="InterPro" id="IPR019614">
    <property type="entry name" value="SAM-dep_methyl-trfase"/>
</dbReference>
<evidence type="ECO:0000256" key="1">
    <source>
        <dbReference type="ARBA" id="ARBA00004496"/>
    </source>
</evidence>
<dbReference type="CDD" id="cd21153">
    <property type="entry name" value="PUA_RlmI"/>
    <property type="match status" value="1"/>
</dbReference>
<dbReference type="AlphaFoldDB" id="A0A1H2UW28"/>
<keyword evidence="3 9" id="KW-0489">Methyltransferase</keyword>
<dbReference type="STRING" id="1630.SAMN05216514_10198"/>